<comment type="caution">
    <text evidence="1">The sequence shown here is derived from an EMBL/GenBank/DDBJ whole genome shotgun (WGS) entry which is preliminary data.</text>
</comment>
<sequence>MSNTIIKNKTISTRVTPDISERAK</sequence>
<accession>A0ABX5CVV1</accession>
<dbReference type="Proteomes" id="UP000238378">
    <property type="component" value="Unassembled WGS sequence"/>
</dbReference>
<evidence type="ECO:0000313" key="3">
    <source>
        <dbReference type="Proteomes" id="UP000238378"/>
    </source>
</evidence>
<feature type="non-terminal residue" evidence="1">
    <location>
        <position position="24"/>
    </location>
</feature>
<gene>
    <name evidence="2" type="ORF">C6Y08_04290</name>
    <name evidence="1" type="ORF">C6Y08_16900</name>
</gene>
<name>A0ABX5CVV1_LACPE</name>
<keyword evidence="3" id="KW-1185">Reference proteome</keyword>
<dbReference type="EMBL" id="PVOB01000050">
    <property type="protein sequence ID" value="PRO95506.1"/>
    <property type="molecule type" value="Genomic_DNA"/>
</dbReference>
<reference evidence="1 3" key="1">
    <citation type="submission" date="2018-03" db="EMBL/GenBank/DDBJ databases">
        <title>Draft Genome Sequences of six Lactobacillus pentosus Strains Isolated from Brines of Traditionally Fermented Spanish-Style Green Table Olives.</title>
        <authorList>
            <person name="Calero-Delgado B."/>
            <person name="Martin-Platero A.M."/>
            <person name="Perez-Pulido A.J."/>
            <person name="Benitez-Cabello A."/>
            <person name="Casimiro-Soriguer C.S."/>
            <person name="Martinez-Bueno M."/>
            <person name="Arroyo-Lopez F.N."/>
            <person name="Rodriguez-Gomez F."/>
            <person name="Bautista-Gallego J."/>
            <person name="Garrido-Fernandez A."/>
            <person name="Jimenez-Diaz R."/>
        </authorList>
    </citation>
    <scope>NUCLEOTIDE SEQUENCE [LARGE SCALE GENOMIC DNA]</scope>
    <source>
        <strain evidence="1 3">IG2</strain>
    </source>
</reference>
<proteinExistence type="predicted"/>
<evidence type="ECO:0000313" key="1">
    <source>
        <dbReference type="EMBL" id="PRO90344.1"/>
    </source>
</evidence>
<dbReference type="EMBL" id="PVOB01000312">
    <property type="protein sequence ID" value="PRO90344.1"/>
    <property type="molecule type" value="Genomic_DNA"/>
</dbReference>
<protein>
    <submittedName>
        <fullName evidence="1">RelB</fullName>
    </submittedName>
</protein>
<organism evidence="1 3">
    <name type="scientific">Lactiplantibacillus pentosus</name>
    <name type="common">Lactobacillus pentosus</name>
    <dbReference type="NCBI Taxonomy" id="1589"/>
    <lineage>
        <taxon>Bacteria</taxon>
        <taxon>Bacillati</taxon>
        <taxon>Bacillota</taxon>
        <taxon>Bacilli</taxon>
        <taxon>Lactobacillales</taxon>
        <taxon>Lactobacillaceae</taxon>
        <taxon>Lactiplantibacillus</taxon>
    </lineage>
</organism>
<evidence type="ECO:0000313" key="2">
    <source>
        <dbReference type="EMBL" id="PRO95506.1"/>
    </source>
</evidence>